<evidence type="ECO:0000256" key="8">
    <source>
        <dbReference type="ARBA" id="ARBA00022839"/>
    </source>
</evidence>
<comment type="similarity">
    <text evidence="2 13">Belongs to the CRISPR-associated exonuclease Cas4 family.</text>
</comment>
<feature type="domain" description="DUF83" evidence="14">
    <location>
        <begin position="11"/>
        <end position="188"/>
    </location>
</feature>
<dbReference type="InterPro" id="IPR022765">
    <property type="entry name" value="Dna2/Cas4_DUF83"/>
</dbReference>
<evidence type="ECO:0000256" key="10">
    <source>
        <dbReference type="ARBA" id="ARBA00023014"/>
    </source>
</evidence>
<keyword evidence="9 13" id="KW-0408">Iron</keyword>
<evidence type="ECO:0000256" key="3">
    <source>
        <dbReference type="ARBA" id="ARBA00012768"/>
    </source>
</evidence>
<reference evidence="15" key="1">
    <citation type="journal article" date="2020" name="mSystems">
        <title>Genome- and Community-Level Interaction Insights into Carbon Utilization and Element Cycling Functions of Hydrothermarchaeota in Hydrothermal Sediment.</title>
        <authorList>
            <person name="Zhou Z."/>
            <person name="Liu Y."/>
            <person name="Xu W."/>
            <person name="Pan J."/>
            <person name="Luo Z.H."/>
            <person name="Li M."/>
        </authorList>
    </citation>
    <scope>NUCLEOTIDE SEQUENCE [LARGE SCALE GENOMIC DNA]</scope>
    <source>
        <strain evidence="15">SpSt-500</strain>
    </source>
</reference>
<name>A0A832G8M7_9BACT</name>
<evidence type="ECO:0000256" key="1">
    <source>
        <dbReference type="ARBA" id="ARBA00001966"/>
    </source>
</evidence>
<keyword evidence="5 13" id="KW-0540">Nuclease</keyword>
<protein>
    <recommendedName>
        <fullName evidence="4 13">CRISPR-associated exonuclease Cas4</fullName>
        <ecNumber evidence="3 13">3.1.12.1</ecNumber>
    </recommendedName>
</protein>
<dbReference type="EMBL" id="DSVI01000027">
    <property type="protein sequence ID" value="HGT49261.1"/>
    <property type="molecule type" value="Genomic_DNA"/>
</dbReference>
<dbReference type="InterPro" id="IPR011604">
    <property type="entry name" value="PDDEXK-like_dom_sf"/>
</dbReference>
<evidence type="ECO:0000313" key="15">
    <source>
        <dbReference type="EMBL" id="HGT49261.1"/>
    </source>
</evidence>
<comment type="cofactor">
    <cofactor evidence="13">
        <name>Mg(2+)</name>
        <dbReference type="ChEBI" id="CHEBI:18420"/>
    </cofactor>
    <cofactor evidence="13">
        <name>Mn(2+)</name>
        <dbReference type="ChEBI" id="CHEBI:29035"/>
    </cofactor>
    <text evidence="13">Mg(2+) or Mn(2+) required for ssDNA cleavage activity.</text>
</comment>
<sequence length="207" mass="24162">MYTEDDFIMISALQHYIFCPRQCALIHIDDVWQENLFTVRGDILHEKVDTDSYETRGDVKTVRGLRIHSYKYGIVGRCDVVEFRQTSKGKEIIPVEFKAGQPKEDISDKVQLCAQVFCLEEMLNTQINKAAFFYGKIRRRNVIDIDLQLRTQTEDVINSVRRLISEKKIPIIEYSAKCRNCSLINVCQPKALDKRKLQNYMKALYAE</sequence>
<dbReference type="NCBIfam" id="TIGR00372">
    <property type="entry name" value="cas4"/>
    <property type="match status" value="1"/>
</dbReference>
<keyword evidence="12 13" id="KW-0464">Manganese</keyword>
<evidence type="ECO:0000256" key="12">
    <source>
        <dbReference type="ARBA" id="ARBA00023211"/>
    </source>
</evidence>
<keyword evidence="6 13" id="KW-0479">Metal-binding</keyword>
<dbReference type="Gene3D" id="3.90.320.10">
    <property type="match status" value="1"/>
</dbReference>
<dbReference type="InterPro" id="IPR051827">
    <property type="entry name" value="Cas4_exonuclease"/>
</dbReference>
<dbReference type="GO" id="GO:0051607">
    <property type="term" value="P:defense response to virus"/>
    <property type="evidence" value="ECO:0007669"/>
    <property type="project" value="UniProtKB-KW"/>
</dbReference>
<dbReference type="EC" id="3.1.12.1" evidence="3 13"/>
<keyword evidence="11 13" id="KW-0051">Antiviral defense</keyword>
<dbReference type="AlphaFoldDB" id="A0A832G8M7"/>
<evidence type="ECO:0000256" key="9">
    <source>
        <dbReference type="ARBA" id="ARBA00023004"/>
    </source>
</evidence>
<evidence type="ECO:0000256" key="11">
    <source>
        <dbReference type="ARBA" id="ARBA00023118"/>
    </source>
</evidence>
<keyword evidence="10 13" id="KW-0411">Iron-sulfur</keyword>
<evidence type="ECO:0000256" key="7">
    <source>
        <dbReference type="ARBA" id="ARBA00022801"/>
    </source>
</evidence>
<gene>
    <name evidence="15" type="primary">cas4</name>
    <name evidence="15" type="ORF">ENS56_14580</name>
</gene>
<dbReference type="PANTHER" id="PTHR36531:SF6">
    <property type="entry name" value="DNA REPLICATION ATP-DEPENDENT HELICASE_NUCLEASE DNA2"/>
    <property type="match status" value="1"/>
</dbReference>
<dbReference type="Pfam" id="PF01930">
    <property type="entry name" value="Cas_Cas4"/>
    <property type="match status" value="1"/>
</dbReference>
<evidence type="ECO:0000256" key="4">
    <source>
        <dbReference type="ARBA" id="ARBA00020049"/>
    </source>
</evidence>
<dbReference type="GO" id="GO:0051536">
    <property type="term" value="F:iron-sulfur cluster binding"/>
    <property type="evidence" value="ECO:0007669"/>
    <property type="project" value="UniProtKB-KW"/>
</dbReference>
<comment type="cofactor">
    <cofactor evidence="1">
        <name>[4Fe-4S] cluster</name>
        <dbReference type="ChEBI" id="CHEBI:49883"/>
    </cofactor>
</comment>
<keyword evidence="8 13" id="KW-0269">Exonuclease</keyword>
<accession>A0A832G8M7</accession>
<comment type="caution">
    <text evidence="15">The sequence shown here is derived from an EMBL/GenBank/DDBJ whole genome shotgun (WGS) entry which is preliminary data.</text>
</comment>
<dbReference type="GO" id="GO:0004527">
    <property type="term" value="F:exonuclease activity"/>
    <property type="evidence" value="ECO:0007669"/>
    <property type="project" value="UniProtKB-KW"/>
</dbReference>
<evidence type="ECO:0000256" key="13">
    <source>
        <dbReference type="RuleBase" id="RU365022"/>
    </source>
</evidence>
<dbReference type="InterPro" id="IPR013343">
    <property type="entry name" value="CRISPR-assoc_prot_Cas4"/>
</dbReference>
<comment type="function">
    <text evidence="13">CRISPR (clustered regularly interspaced short palindromic repeat) is an adaptive immune system that provides protection against mobile genetic elements (viruses, transposable elements and conjugative plasmids). CRISPR clusters contain sequences complementary to antecedent mobile elements and target invading nucleic acids. CRISPR clusters are transcribed and processed into CRISPR RNA (crRNA).</text>
</comment>
<organism evidence="15">
    <name type="scientific">Ignavibacterium album</name>
    <dbReference type="NCBI Taxonomy" id="591197"/>
    <lineage>
        <taxon>Bacteria</taxon>
        <taxon>Pseudomonadati</taxon>
        <taxon>Ignavibacteriota</taxon>
        <taxon>Ignavibacteria</taxon>
        <taxon>Ignavibacteriales</taxon>
        <taxon>Ignavibacteriaceae</taxon>
        <taxon>Ignavibacterium</taxon>
    </lineage>
</organism>
<dbReference type="PANTHER" id="PTHR36531">
    <property type="entry name" value="CRISPR-ASSOCIATED EXONUCLEASE CAS4"/>
    <property type="match status" value="1"/>
</dbReference>
<evidence type="ECO:0000256" key="2">
    <source>
        <dbReference type="ARBA" id="ARBA00009189"/>
    </source>
</evidence>
<comment type="cofactor">
    <cofactor evidence="13">
        <name>iron-sulfur cluster</name>
        <dbReference type="ChEBI" id="CHEBI:30408"/>
    </cofactor>
</comment>
<evidence type="ECO:0000256" key="5">
    <source>
        <dbReference type="ARBA" id="ARBA00022722"/>
    </source>
</evidence>
<keyword evidence="7 13" id="KW-0378">Hydrolase</keyword>
<proteinExistence type="inferred from homology"/>
<evidence type="ECO:0000256" key="6">
    <source>
        <dbReference type="ARBA" id="ARBA00022723"/>
    </source>
</evidence>
<evidence type="ECO:0000259" key="14">
    <source>
        <dbReference type="Pfam" id="PF01930"/>
    </source>
</evidence>
<dbReference type="GO" id="GO:0046872">
    <property type="term" value="F:metal ion binding"/>
    <property type="evidence" value="ECO:0007669"/>
    <property type="project" value="UniProtKB-KW"/>
</dbReference>